<evidence type="ECO:0000313" key="2">
    <source>
        <dbReference type="EMBL" id="BAM19160.1"/>
    </source>
</evidence>
<protein>
    <submittedName>
        <fullName evidence="2">Cuticular protein PpolCPH32</fullName>
    </submittedName>
</protein>
<keyword evidence="1" id="KW-0732">Signal</keyword>
<name>I4DMM0_PAPPL</name>
<organism evidence="2">
    <name type="scientific">Papilio polytes</name>
    <name type="common">Common mormon</name>
    <name type="synonym">Swallowtail butterfly</name>
    <dbReference type="NCBI Taxonomy" id="76194"/>
    <lineage>
        <taxon>Eukaryota</taxon>
        <taxon>Metazoa</taxon>
        <taxon>Ecdysozoa</taxon>
        <taxon>Arthropoda</taxon>
        <taxon>Hexapoda</taxon>
        <taxon>Insecta</taxon>
        <taxon>Pterygota</taxon>
        <taxon>Neoptera</taxon>
        <taxon>Endopterygota</taxon>
        <taxon>Lepidoptera</taxon>
        <taxon>Glossata</taxon>
        <taxon>Ditrysia</taxon>
        <taxon>Papilionoidea</taxon>
        <taxon>Papilionidae</taxon>
        <taxon>Papilioninae</taxon>
        <taxon>Papilio</taxon>
    </lineage>
</organism>
<dbReference type="AlphaFoldDB" id="I4DMM0"/>
<accession>I4DMM0</accession>
<proteinExistence type="evidence at transcript level"/>
<evidence type="ECO:0000256" key="1">
    <source>
        <dbReference type="SAM" id="SignalP"/>
    </source>
</evidence>
<feature type="chain" id="PRO_5003688190" evidence="1">
    <location>
        <begin position="19"/>
        <end position="138"/>
    </location>
</feature>
<dbReference type="EMBL" id="AK402538">
    <property type="protein sequence ID" value="BAM19160.1"/>
    <property type="molecule type" value="mRNA"/>
</dbReference>
<reference evidence="2" key="1">
    <citation type="journal article" date="2012" name="BMC Biol.">
        <title>Comprehensive microarray-based analysis for stage-specific larval camouflage pattern-associated genes in the swallowtail butterfly, Papilio xuthus.</title>
        <authorList>
            <person name="Futahashi R."/>
            <person name="Shirataki H."/>
            <person name="Narita T."/>
            <person name="Mita K."/>
            <person name="Fujiwara H."/>
        </authorList>
    </citation>
    <scope>NUCLEOTIDE SEQUENCE</scope>
    <source>
        <tissue evidence="2">Epidermis</tissue>
    </source>
</reference>
<feature type="signal peptide" evidence="1">
    <location>
        <begin position="1"/>
        <end position="18"/>
    </location>
</feature>
<sequence>MKAIVCLLVVAVAGAVYGAEEKKNEKRGLLGLGYGGYGGHGLSYGLAAAPVISHGVSLDYGIGHGIGYGLGGHGLGYGLGGHGLSYSVGGHGLGYSLGGHGLGYGLGGHGLVAAAPVLSHSVYSAPLLGLGHGHGYLH</sequence>